<dbReference type="EMBL" id="JH000011">
    <property type="protein sequence ID" value="EGV96542.1"/>
    <property type="molecule type" value="Genomic_DNA"/>
</dbReference>
<accession>G3GSF6</accession>
<gene>
    <name evidence="2" type="ORF">I79_000567</name>
</gene>
<dbReference type="AlphaFoldDB" id="G3GSF6"/>
<dbReference type="GO" id="GO:0005758">
    <property type="term" value="C:mitochondrial intermembrane space"/>
    <property type="evidence" value="ECO:0007669"/>
    <property type="project" value="InterPro"/>
</dbReference>
<dbReference type="InterPro" id="IPR037365">
    <property type="entry name" value="Slowmo/Ups"/>
</dbReference>
<proteinExistence type="predicted"/>
<reference evidence="3" key="1">
    <citation type="journal article" date="2011" name="Nat. Biotechnol.">
        <title>The genomic sequence of the Chinese hamster ovary (CHO)-K1 cell line.</title>
        <authorList>
            <person name="Xu X."/>
            <person name="Nagarajan H."/>
            <person name="Lewis N.E."/>
            <person name="Pan S."/>
            <person name="Cai Z."/>
            <person name="Liu X."/>
            <person name="Chen W."/>
            <person name="Xie M."/>
            <person name="Wang W."/>
            <person name="Hammond S."/>
            <person name="Andersen M.R."/>
            <person name="Neff N."/>
            <person name="Passarelli B."/>
            <person name="Koh W."/>
            <person name="Fan H.C."/>
            <person name="Wang J."/>
            <person name="Gui Y."/>
            <person name="Lee K.H."/>
            <person name="Betenbaugh M.J."/>
            <person name="Quake S.R."/>
            <person name="Famili I."/>
            <person name="Palsson B.O."/>
            <person name="Wang J."/>
        </authorList>
    </citation>
    <scope>NUCLEOTIDE SEQUENCE [LARGE SCALE GENOMIC DNA]</scope>
    <source>
        <strain evidence="3">CHO K1 cell line</strain>
    </source>
</reference>
<protein>
    <submittedName>
        <fullName evidence="2">Protein slowmo-like 2</fullName>
    </submittedName>
</protein>
<organism evidence="2 3">
    <name type="scientific">Cricetulus griseus</name>
    <name type="common">Chinese hamster</name>
    <name type="synonym">Cricetulus barabensis griseus</name>
    <dbReference type="NCBI Taxonomy" id="10029"/>
    <lineage>
        <taxon>Eukaryota</taxon>
        <taxon>Metazoa</taxon>
        <taxon>Chordata</taxon>
        <taxon>Craniata</taxon>
        <taxon>Vertebrata</taxon>
        <taxon>Euteleostomi</taxon>
        <taxon>Mammalia</taxon>
        <taxon>Eutheria</taxon>
        <taxon>Euarchontoglires</taxon>
        <taxon>Glires</taxon>
        <taxon>Rodentia</taxon>
        <taxon>Myomorpha</taxon>
        <taxon>Muroidea</taxon>
        <taxon>Cricetidae</taxon>
        <taxon>Cricetinae</taxon>
        <taxon>Cricetulus</taxon>
    </lineage>
</organism>
<feature type="domain" description="PRELI/MSF1" evidence="1">
    <location>
        <begin position="1"/>
        <end position="82"/>
    </location>
</feature>
<evidence type="ECO:0000313" key="2">
    <source>
        <dbReference type="EMBL" id="EGV96542.1"/>
    </source>
</evidence>
<evidence type="ECO:0000259" key="1">
    <source>
        <dbReference type="PROSITE" id="PS50904"/>
    </source>
</evidence>
<dbReference type="STRING" id="10029.G3GSF6"/>
<dbReference type="InterPro" id="IPR006797">
    <property type="entry name" value="PRELI/MSF1_dom"/>
</dbReference>
<dbReference type="PANTHER" id="PTHR11158">
    <property type="entry name" value="MSF1/PX19 RELATED"/>
    <property type="match status" value="1"/>
</dbReference>
<dbReference type="PROSITE" id="PS50904">
    <property type="entry name" value="PRELI_MSF1"/>
    <property type="match status" value="1"/>
</dbReference>
<dbReference type="Pfam" id="PF04707">
    <property type="entry name" value="PRELI"/>
    <property type="match status" value="1"/>
</dbReference>
<sequence length="105" mass="11642">MELKLTNISFTNMLLVDERLIYKVYLQDPEKTVLTQKAIITVKGVSLRSYLEGLTASTIFSNANKGREVMDWVILKLNAETGELTAPARGSIRTPVVAAAVLMEK</sequence>
<dbReference type="Proteomes" id="UP000001075">
    <property type="component" value="Unassembled WGS sequence"/>
</dbReference>
<name>G3GSF6_CRIGR</name>
<dbReference type="InParanoid" id="G3GSF6"/>
<evidence type="ECO:0000313" key="3">
    <source>
        <dbReference type="Proteomes" id="UP000001075"/>
    </source>
</evidence>